<keyword evidence="8" id="KW-0949">S-adenosyl-L-methionine</keyword>
<dbReference type="InterPro" id="IPR022642">
    <property type="entry name" value="CheR_C"/>
</dbReference>
<dbReference type="Proteomes" id="UP000326780">
    <property type="component" value="Chromosome"/>
</dbReference>
<dbReference type="Pfam" id="PF01339">
    <property type="entry name" value="CheB_methylest"/>
    <property type="match status" value="1"/>
</dbReference>
<dbReference type="InterPro" id="IPR011006">
    <property type="entry name" value="CheY-like_superfamily"/>
</dbReference>
<dbReference type="GO" id="GO:0006935">
    <property type="term" value="P:chemotaxis"/>
    <property type="evidence" value="ECO:0007669"/>
    <property type="project" value="UniProtKB-KW"/>
</dbReference>
<dbReference type="PROSITE" id="PS50123">
    <property type="entry name" value="CHER"/>
    <property type="match status" value="1"/>
</dbReference>
<evidence type="ECO:0000259" key="15">
    <source>
        <dbReference type="PROSITE" id="PS50110"/>
    </source>
</evidence>
<dbReference type="Pfam" id="PF13426">
    <property type="entry name" value="PAS_9"/>
    <property type="match status" value="1"/>
</dbReference>
<dbReference type="GO" id="GO:0005886">
    <property type="term" value="C:plasma membrane"/>
    <property type="evidence" value="ECO:0007669"/>
    <property type="project" value="UniProtKB-SubCell"/>
</dbReference>
<evidence type="ECO:0000256" key="11">
    <source>
        <dbReference type="PROSITE-ProRule" id="PRU00169"/>
    </source>
</evidence>
<dbReference type="InterPro" id="IPR035965">
    <property type="entry name" value="PAS-like_dom_sf"/>
</dbReference>
<dbReference type="SUPFAM" id="SSF52738">
    <property type="entry name" value="Methylesterase CheB, C-terminal domain"/>
    <property type="match status" value="1"/>
</dbReference>
<keyword evidence="7" id="KW-0808">Transferase</keyword>
<dbReference type="Gene3D" id="3.40.50.150">
    <property type="entry name" value="Vaccinia Virus protein VP39"/>
    <property type="match status" value="1"/>
</dbReference>
<dbReference type="Gene3D" id="1.10.287.130">
    <property type="match status" value="1"/>
</dbReference>
<dbReference type="PANTHER" id="PTHR24422">
    <property type="entry name" value="CHEMOTAXIS PROTEIN METHYLTRANSFERASE"/>
    <property type="match status" value="1"/>
</dbReference>
<dbReference type="SUPFAM" id="SSF47757">
    <property type="entry name" value="Chemotaxis receptor methyltransferase CheR, N-terminal domain"/>
    <property type="match status" value="1"/>
</dbReference>
<feature type="coiled-coil region" evidence="12">
    <location>
        <begin position="702"/>
        <end position="778"/>
    </location>
</feature>
<evidence type="ECO:0000256" key="1">
    <source>
        <dbReference type="ARBA" id="ARBA00000085"/>
    </source>
</evidence>
<dbReference type="InterPro" id="IPR022641">
    <property type="entry name" value="CheR_N"/>
</dbReference>
<evidence type="ECO:0000256" key="3">
    <source>
        <dbReference type="ARBA" id="ARBA00004429"/>
    </source>
</evidence>
<dbReference type="PROSITE" id="PS50109">
    <property type="entry name" value="HIS_KIN"/>
    <property type="match status" value="1"/>
</dbReference>
<proteinExistence type="predicted"/>
<keyword evidence="12" id="KW-0175">Coiled coil</keyword>
<dbReference type="SMART" id="SM00091">
    <property type="entry name" value="PAS"/>
    <property type="match status" value="4"/>
</dbReference>
<evidence type="ECO:0000256" key="2">
    <source>
        <dbReference type="ARBA" id="ARBA00001541"/>
    </source>
</evidence>
<dbReference type="InterPro" id="IPR003661">
    <property type="entry name" value="HisK_dim/P_dom"/>
</dbReference>
<dbReference type="PANTHER" id="PTHR24422:SF27">
    <property type="entry name" value="PROTEIN-GLUTAMATE O-METHYLTRANSFERASE"/>
    <property type="match status" value="1"/>
</dbReference>
<dbReference type="Pfam" id="PF13596">
    <property type="entry name" value="PAS_10"/>
    <property type="match status" value="1"/>
</dbReference>
<feature type="domain" description="Histidine kinase" evidence="14">
    <location>
        <begin position="1191"/>
        <end position="1409"/>
    </location>
</feature>
<dbReference type="NCBIfam" id="TIGR00229">
    <property type="entry name" value="sensory_box"/>
    <property type="match status" value="2"/>
</dbReference>
<dbReference type="InterPro" id="IPR013767">
    <property type="entry name" value="PAS_fold"/>
</dbReference>
<dbReference type="PROSITE" id="PS50110">
    <property type="entry name" value="RESPONSE_REGULATORY"/>
    <property type="match status" value="1"/>
</dbReference>
<dbReference type="InterPro" id="IPR036890">
    <property type="entry name" value="HATPase_C_sf"/>
</dbReference>
<dbReference type="GO" id="GO:0000155">
    <property type="term" value="F:phosphorelay sensor kinase activity"/>
    <property type="evidence" value="ECO:0007669"/>
    <property type="project" value="InterPro"/>
</dbReference>
<keyword evidence="6" id="KW-0489">Methyltransferase</keyword>
<dbReference type="SMART" id="SM00388">
    <property type="entry name" value="HisKA"/>
    <property type="match status" value="1"/>
</dbReference>
<feature type="domain" description="PAC" evidence="17">
    <location>
        <begin position="979"/>
        <end position="1031"/>
    </location>
</feature>
<dbReference type="SUPFAM" id="SSF55874">
    <property type="entry name" value="ATPase domain of HSP90 chaperone/DNA topoisomerase II/histidine kinase"/>
    <property type="match status" value="1"/>
</dbReference>
<dbReference type="InterPro" id="IPR000700">
    <property type="entry name" value="PAS-assoc_C"/>
</dbReference>
<evidence type="ECO:0000256" key="10">
    <source>
        <dbReference type="PROSITE-ProRule" id="PRU00050"/>
    </source>
</evidence>
<dbReference type="InterPro" id="IPR000673">
    <property type="entry name" value="Sig_transdc_resp-reg_Me-estase"/>
</dbReference>
<feature type="domain" description="Response regulatory" evidence="15">
    <location>
        <begin position="1431"/>
        <end position="1547"/>
    </location>
</feature>
<comment type="catalytic activity">
    <reaction evidence="1">
        <text>ATP + protein L-histidine = ADP + protein N-phospho-L-histidine.</text>
        <dbReference type="EC" id="2.7.13.3"/>
    </reaction>
</comment>
<feature type="domain" description="PAS" evidence="16">
    <location>
        <begin position="1032"/>
        <end position="1078"/>
    </location>
</feature>
<evidence type="ECO:0000259" key="14">
    <source>
        <dbReference type="PROSITE" id="PS50109"/>
    </source>
</evidence>
<dbReference type="Pfam" id="PF01739">
    <property type="entry name" value="CheR"/>
    <property type="match status" value="1"/>
</dbReference>
<dbReference type="Pfam" id="PF00989">
    <property type="entry name" value="PAS"/>
    <property type="match status" value="1"/>
</dbReference>
<dbReference type="InterPro" id="IPR050903">
    <property type="entry name" value="Bact_Chemotaxis_MeTrfase"/>
</dbReference>
<comment type="subcellular location">
    <subcellularLocation>
        <location evidence="3">Cell inner membrane</location>
        <topology evidence="3">Multi-pass membrane protein</topology>
    </subcellularLocation>
</comment>
<dbReference type="InterPro" id="IPR000780">
    <property type="entry name" value="CheR_MeTrfase"/>
</dbReference>
<dbReference type="InterPro" id="IPR001789">
    <property type="entry name" value="Sig_transdc_resp-reg_receiver"/>
</dbReference>
<name>A0A5Q0MH36_VARPD</name>
<dbReference type="SMART" id="SM00086">
    <property type="entry name" value="PAC"/>
    <property type="match status" value="3"/>
</dbReference>
<feature type="region of interest" description="Disordered" evidence="13">
    <location>
        <begin position="508"/>
        <end position="529"/>
    </location>
</feature>
<dbReference type="CDD" id="cd00082">
    <property type="entry name" value="HisKA"/>
    <property type="match status" value="1"/>
</dbReference>
<dbReference type="EMBL" id="CP045644">
    <property type="protein sequence ID" value="QFZ87772.1"/>
    <property type="molecule type" value="Genomic_DNA"/>
</dbReference>
<dbReference type="Pfam" id="PF00512">
    <property type="entry name" value="HisKA"/>
    <property type="match status" value="1"/>
</dbReference>
<dbReference type="GO" id="GO:0008984">
    <property type="term" value="F:protein-glutamate methylesterase activity"/>
    <property type="evidence" value="ECO:0007669"/>
    <property type="project" value="InterPro"/>
</dbReference>
<dbReference type="Pfam" id="PF00072">
    <property type="entry name" value="Response_reg"/>
    <property type="match status" value="1"/>
</dbReference>
<sequence length="1556" mass="167410">MNDSTPDSAEEETAGQLDDAVPSFGYGLLPVVGLGGAAGSVEALCAFLEGVAPDAGLAFVAVLNLPETGNTGEIGQAGGDALAGLLQRLRASSPLPVVPVDAPLRLAPDTVHLLPPGRSPHMRGNLIEPAPAPPARARHLPVDLFFRTLADSHGPHATAVVLSGTDGDGALGIKRMKERGGLTIAQDPRESAEAGMANAAVATGMVDWVLPVREMGARIGAYHRIERQLRLPPEQLPAPPDAGEAAFGEVLAFVRNRTGRDFGDYKRATVLRRIGRRMQVNGVGDLPAYLDCLRTRPGEAGALLHDMLVSVTNFFRDADSFDALAARVPELFRHKGPNDTLRVWVVACATGEEAYSVAMLLSEHARTLEHPPAFQVFATDLDEDAVRTARDGIYPLAAEADLGEERMRRFFVREPRGLRVRRELRERVLFAVHDVLRDAPFSRIDLATCRNLLIYLNRDAQARVLQTLHFAMQPGAPLFLGASEAADGRGGLFALVDKAHRLYVRRQVRTGEPAAPRPPGAPAGPRTPGGLRAPTVIPRVAIAAPVPPATALPAPRVGRTMTWAEMHLQLIDLLAPPSILVDADHGMLHISPAATPYLYFGGGEPSRNVLRAIVPALKAELQTALHHAQARGEPVEIAPVRVRVAGGERSVAIGVRPVEAFGGCFLVLLRREEGARAPGQAQGPASGDAFTVLPRLQPEPVARHLEREVERLKARLDQTVEQYEVSTEELKASNEELHAMNEELHAAAEELDTSREELQSINEELVTVNQELKNKVDDLGHANSDILNLMDATAIATVFLDRELRVMRFTPSAAAIFKLIAGDMGRPLSDLVTGLDYPELTDDARGVLRTLQPSEREVGDAQGRWYLARARPYRTVEDAIAGVVLTLVDITERKAAQESLRQSQARFSAIVNQASVGVAQLRLDGEITFANSCYGALVGGEGGEGDELVGRHVLEFVHPADLADAQQLFGQLATRGRPFQAENRVVRKDGAVIWLHTSVTVLTDGGGRPDSALIVCTDVSERKAAEAALRESQERMRLMLENAVDYAIFSVDLARRVTSWNAGAERLLGYSEQEILGRPADVIFTEEDRAAQAPAEEARIALAEGRAADDRLHQRKDGSRFWASGALMRMHGGDGAVIGLVKVLRDQSEQRAAQQELEEGRAELLSALRANEAARRALETVDAAKDRFLAVLSHELRNPLASISGAAELLAPELLPTQDQVRAARVIRRQAAVMKVMLGELLDVASLRQGRLALKPERITAQAIADAALETARPLIEQGRHVLELHIAEEEIVLDADPTRLTQVLSNLLSNAAKYTPTGGRIRLAVYADARNAVFEVADDGIGMDPDTIQTMFEMFVQSERAHERAAGGLGVGLALVRNLVELHGGTVTGESEGLGRGSRFTVRIPAARATADAVPHAPAGDGAAPGRVRRLLLADDNVDALWGMGQMLSKAGFSVETVHNGIDALRAAQALHPDAAVLDIGMPGLDGHEVARRIRAEPWGRDMVLIAATGWGQAADRAAALAAGFDAHVAKPVTASDLQRLLHEREAARRAPPSG</sequence>
<feature type="domain" description="CheR-type methyltransferase" evidence="19">
    <location>
        <begin position="244"/>
        <end position="485"/>
    </location>
</feature>
<comment type="caution">
    <text evidence="10">Lacks conserved residue(s) required for the propagation of feature annotation.</text>
</comment>
<evidence type="ECO:0000259" key="18">
    <source>
        <dbReference type="PROSITE" id="PS50122"/>
    </source>
</evidence>
<dbReference type="Pfam" id="PF02518">
    <property type="entry name" value="HATPase_c"/>
    <property type="match status" value="1"/>
</dbReference>
<dbReference type="FunFam" id="3.30.565.10:FF:000006">
    <property type="entry name" value="Sensor histidine kinase WalK"/>
    <property type="match status" value="1"/>
</dbReference>
<keyword evidence="4" id="KW-0145">Chemotaxis</keyword>
<evidence type="ECO:0000256" key="6">
    <source>
        <dbReference type="ARBA" id="ARBA00022603"/>
    </source>
</evidence>
<evidence type="ECO:0000313" key="20">
    <source>
        <dbReference type="EMBL" id="QFZ87772.1"/>
    </source>
</evidence>
<dbReference type="PROSITE" id="PS50113">
    <property type="entry name" value="PAC"/>
    <property type="match status" value="3"/>
</dbReference>
<dbReference type="CDD" id="cd16434">
    <property type="entry name" value="CheB-CheR_fusion"/>
    <property type="match status" value="1"/>
</dbReference>
<evidence type="ECO:0000256" key="12">
    <source>
        <dbReference type="SAM" id="Coils"/>
    </source>
</evidence>
<dbReference type="SMART" id="SM00448">
    <property type="entry name" value="REC"/>
    <property type="match status" value="1"/>
</dbReference>
<reference evidence="20 21" key="1">
    <citation type="submission" date="2019-10" db="EMBL/GenBank/DDBJ databases">
        <title>Complete genome sequence of Variovorax paradoxus 5C-2.</title>
        <authorList>
            <person name="Gogoleva N.E."/>
            <person name="Balkin A.S."/>
        </authorList>
    </citation>
    <scope>NUCLEOTIDE SEQUENCE [LARGE SCALE GENOMIC DNA]</scope>
    <source>
        <strain evidence="20 21">5C-2</strain>
    </source>
</reference>
<dbReference type="PROSITE" id="PS50112">
    <property type="entry name" value="PAS"/>
    <property type="match status" value="1"/>
</dbReference>
<dbReference type="GO" id="GO:0006355">
    <property type="term" value="P:regulation of DNA-templated transcription"/>
    <property type="evidence" value="ECO:0007669"/>
    <property type="project" value="InterPro"/>
</dbReference>
<dbReference type="CDD" id="cd00130">
    <property type="entry name" value="PAS"/>
    <property type="match status" value="2"/>
</dbReference>
<evidence type="ECO:0000256" key="5">
    <source>
        <dbReference type="ARBA" id="ARBA00022553"/>
    </source>
</evidence>
<feature type="modified residue" description="4-aspartylphosphate" evidence="11">
    <location>
        <position position="1480"/>
    </location>
</feature>
<dbReference type="SMART" id="SM00387">
    <property type="entry name" value="HATPase_c"/>
    <property type="match status" value="1"/>
</dbReference>
<evidence type="ECO:0000259" key="19">
    <source>
        <dbReference type="PROSITE" id="PS50123"/>
    </source>
</evidence>
<dbReference type="SMART" id="SM00138">
    <property type="entry name" value="MeTrc"/>
    <property type="match status" value="1"/>
</dbReference>
<dbReference type="InterPro" id="IPR005467">
    <property type="entry name" value="His_kinase_dom"/>
</dbReference>
<dbReference type="SUPFAM" id="SSF53335">
    <property type="entry name" value="S-adenosyl-L-methionine-dependent methyltransferases"/>
    <property type="match status" value="1"/>
</dbReference>
<dbReference type="Gene3D" id="3.30.450.20">
    <property type="entry name" value="PAS domain"/>
    <property type="match status" value="3"/>
</dbReference>
<evidence type="ECO:0000259" key="16">
    <source>
        <dbReference type="PROSITE" id="PS50112"/>
    </source>
</evidence>
<organism evidence="20 21">
    <name type="scientific">Variovorax paradoxus</name>
    <dbReference type="NCBI Taxonomy" id="34073"/>
    <lineage>
        <taxon>Bacteria</taxon>
        <taxon>Pseudomonadati</taxon>
        <taxon>Pseudomonadota</taxon>
        <taxon>Betaproteobacteria</taxon>
        <taxon>Burkholderiales</taxon>
        <taxon>Comamonadaceae</taxon>
        <taxon>Variovorax</taxon>
    </lineage>
</organism>
<keyword evidence="9" id="KW-0418">Kinase</keyword>
<evidence type="ECO:0000256" key="8">
    <source>
        <dbReference type="ARBA" id="ARBA00022691"/>
    </source>
</evidence>
<feature type="domain" description="PAC" evidence="17">
    <location>
        <begin position="849"/>
        <end position="902"/>
    </location>
</feature>
<dbReference type="Gene3D" id="1.10.155.10">
    <property type="entry name" value="Chemotaxis receptor methyltransferase CheR, N-terminal domain"/>
    <property type="match status" value="1"/>
</dbReference>
<evidence type="ECO:0000259" key="17">
    <source>
        <dbReference type="PROSITE" id="PS50113"/>
    </source>
</evidence>
<comment type="catalytic activity">
    <reaction evidence="2">
        <text>L-glutamyl-[protein] + S-adenosyl-L-methionine = [protein]-L-glutamate 5-O-methyl ester + S-adenosyl-L-homocysteine</text>
        <dbReference type="Rhea" id="RHEA:24452"/>
        <dbReference type="Rhea" id="RHEA-COMP:10208"/>
        <dbReference type="Rhea" id="RHEA-COMP:10311"/>
        <dbReference type="ChEBI" id="CHEBI:29973"/>
        <dbReference type="ChEBI" id="CHEBI:57856"/>
        <dbReference type="ChEBI" id="CHEBI:59789"/>
        <dbReference type="ChEBI" id="CHEBI:82795"/>
        <dbReference type="EC" id="2.1.1.80"/>
    </reaction>
</comment>
<gene>
    <name evidence="20" type="ORF">GFK26_27145</name>
</gene>
<dbReference type="InterPro" id="IPR003594">
    <property type="entry name" value="HATPase_dom"/>
</dbReference>
<evidence type="ECO:0000256" key="9">
    <source>
        <dbReference type="ARBA" id="ARBA00022777"/>
    </source>
</evidence>
<dbReference type="Gene3D" id="3.30.565.10">
    <property type="entry name" value="Histidine kinase-like ATPase, C-terminal domain"/>
    <property type="match status" value="1"/>
</dbReference>
<evidence type="ECO:0000256" key="13">
    <source>
        <dbReference type="SAM" id="MobiDB-lite"/>
    </source>
</evidence>
<dbReference type="GO" id="GO:0000156">
    <property type="term" value="F:phosphorelay response regulator activity"/>
    <property type="evidence" value="ECO:0007669"/>
    <property type="project" value="InterPro"/>
</dbReference>
<dbReference type="PRINTS" id="PR00996">
    <property type="entry name" value="CHERMTFRASE"/>
</dbReference>
<dbReference type="InterPro" id="IPR000014">
    <property type="entry name" value="PAS"/>
</dbReference>
<dbReference type="Gene3D" id="3.40.50.180">
    <property type="entry name" value="Methylesterase CheB, C-terminal domain"/>
    <property type="match status" value="1"/>
</dbReference>
<evidence type="ECO:0000313" key="21">
    <source>
        <dbReference type="Proteomes" id="UP000326780"/>
    </source>
</evidence>
<dbReference type="Pfam" id="PF03705">
    <property type="entry name" value="CheR_N"/>
    <property type="match status" value="1"/>
</dbReference>
<dbReference type="GO" id="GO:0005737">
    <property type="term" value="C:cytoplasm"/>
    <property type="evidence" value="ECO:0007669"/>
    <property type="project" value="InterPro"/>
</dbReference>
<dbReference type="GO" id="GO:0032259">
    <property type="term" value="P:methylation"/>
    <property type="evidence" value="ECO:0007669"/>
    <property type="project" value="UniProtKB-KW"/>
</dbReference>
<dbReference type="Gene3D" id="3.40.50.2300">
    <property type="match status" value="1"/>
</dbReference>
<dbReference type="SUPFAM" id="SSF52172">
    <property type="entry name" value="CheY-like"/>
    <property type="match status" value="1"/>
</dbReference>
<keyword evidence="5 11" id="KW-0597">Phosphoprotein</keyword>
<evidence type="ECO:0000256" key="7">
    <source>
        <dbReference type="ARBA" id="ARBA00022679"/>
    </source>
</evidence>
<dbReference type="GO" id="GO:0008983">
    <property type="term" value="F:protein-glutamate O-methyltransferase activity"/>
    <property type="evidence" value="ECO:0007669"/>
    <property type="project" value="UniProtKB-EC"/>
</dbReference>
<dbReference type="InterPro" id="IPR029063">
    <property type="entry name" value="SAM-dependent_MTases_sf"/>
</dbReference>
<dbReference type="PROSITE" id="PS50122">
    <property type="entry name" value="CHEB"/>
    <property type="match status" value="1"/>
</dbReference>
<dbReference type="InterPro" id="IPR036804">
    <property type="entry name" value="CheR_N_sf"/>
</dbReference>
<accession>A0A5Q0MH36</accession>
<dbReference type="InterPro" id="IPR035909">
    <property type="entry name" value="CheB_C"/>
</dbReference>
<evidence type="ECO:0000256" key="4">
    <source>
        <dbReference type="ARBA" id="ARBA00022500"/>
    </source>
</evidence>
<dbReference type="InterPro" id="IPR001610">
    <property type="entry name" value="PAC"/>
</dbReference>
<protein>
    <submittedName>
        <fullName evidence="20">PAS domain S-box protein</fullName>
    </submittedName>
</protein>
<dbReference type="SUPFAM" id="SSF47384">
    <property type="entry name" value="Homodimeric domain of signal transducing histidine kinase"/>
    <property type="match status" value="1"/>
</dbReference>
<dbReference type="InterPro" id="IPR036097">
    <property type="entry name" value="HisK_dim/P_sf"/>
</dbReference>
<dbReference type="SUPFAM" id="SSF55785">
    <property type="entry name" value="PYP-like sensor domain (PAS domain)"/>
    <property type="match status" value="3"/>
</dbReference>
<feature type="domain" description="CheB-type methylesterase" evidence="18">
    <location>
        <begin position="28"/>
        <end position="226"/>
    </location>
</feature>
<feature type="domain" description="PAC" evidence="17">
    <location>
        <begin position="1106"/>
        <end position="1159"/>
    </location>
</feature>